<protein>
    <submittedName>
        <fullName evidence="1">Uncharacterized protein</fullName>
    </submittedName>
</protein>
<gene>
    <name evidence="1" type="ORF">VA596_25295</name>
</gene>
<dbReference type="RefSeq" id="WP_323330635.1">
    <property type="nucleotide sequence ID" value="NZ_JAYFSI010000006.1"/>
</dbReference>
<sequence length="159" mass="16997">MSSEDDRETRSQLQVLATFVRAELAAAGLPVTPEDHPPGTAGAVVGIDPTELDGVEVGWRTHAILLDAAQDAWADDPLAEGAEYAAFSRQGTAIAEAMKDALRRILTAAGFAVADSGNDYAPHGLLVTGRPEVSPWEARRSAALHRRQEKMIAVWNNRG</sequence>
<reference evidence="1 2" key="1">
    <citation type="submission" date="2023-12" db="EMBL/GenBank/DDBJ databases">
        <title>Amycolatopsis sp. V23-08.</title>
        <authorList>
            <person name="Somphong A."/>
        </authorList>
    </citation>
    <scope>NUCLEOTIDE SEQUENCE [LARGE SCALE GENOMIC DNA]</scope>
    <source>
        <strain evidence="1 2">V23-08</strain>
    </source>
</reference>
<dbReference type="EMBL" id="JAYFSI010000006">
    <property type="protein sequence ID" value="MEA5362873.1"/>
    <property type="molecule type" value="Genomic_DNA"/>
</dbReference>
<name>A0ABU5R9F0_9PSEU</name>
<dbReference type="Proteomes" id="UP001304298">
    <property type="component" value="Unassembled WGS sequence"/>
</dbReference>
<evidence type="ECO:0000313" key="1">
    <source>
        <dbReference type="EMBL" id="MEA5362873.1"/>
    </source>
</evidence>
<proteinExistence type="predicted"/>
<keyword evidence="2" id="KW-1185">Reference proteome</keyword>
<evidence type="ECO:0000313" key="2">
    <source>
        <dbReference type="Proteomes" id="UP001304298"/>
    </source>
</evidence>
<accession>A0ABU5R9F0</accession>
<comment type="caution">
    <text evidence="1">The sequence shown here is derived from an EMBL/GenBank/DDBJ whole genome shotgun (WGS) entry which is preliminary data.</text>
</comment>
<organism evidence="1 2">
    <name type="scientific">Amycolatopsis heterodermiae</name>
    <dbReference type="NCBI Taxonomy" id="3110235"/>
    <lineage>
        <taxon>Bacteria</taxon>
        <taxon>Bacillati</taxon>
        <taxon>Actinomycetota</taxon>
        <taxon>Actinomycetes</taxon>
        <taxon>Pseudonocardiales</taxon>
        <taxon>Pseudonocardiaceae</taxon>
        <taxon>Amycolatopsis</taxon>
    </lineage>
</organism>